<evidence type="ECO:0000313" key="4">
    <source>
        <dbReference type="EMBL" id="VFK80968.1"/>
    </source>
</evidence>
<evidence type="ECO:0000256" key="1">
    <source>
        <dbReference type="SAM" id="MobiDB-lite"/>
    </source>
</evidence>
<accession>A0A451BRT4</accession>
<dbReference type="EMBL" id="CAADFR010000235">
    <property type="protein sequence ID" value="VFK45550.1"/>
    <property type="molecule type" value="Genomic_DNA"/>
</dbReference>
<dbReference type="EMBL" id="CAADHB010000187">
    <property type="protein sequence ID" value="VFK80968.1"/>
    <property type="molecule type" value="Genomic_DNA"/>
</dbReference>
<proteinExistence type="predicted"/>
<feature type="region of interest" description="Disordered" evidence="1">
    <location>
        <begin position="107"/>
        <end position="126"/>
    </location>
</feature>
<reference evidence="4" key="1">
    <citation type="submission" date="2019-02" db="EMBL/GenBank/DDBJ databases">
        <authorList>
            <person name="Gruber-Vodicka R. H."/>
            <person name="Seah K. B. B."/>
        </authorList>
    </citation>
    <scope>NUCLEOTIDE SEQUENCE</scope>
    <source>
        <strain evidence="4">BECK_S127</strain>
        <strain evidence="3">BECK_S1320</strain>
        <strain evidence="2">BECK_S1321</strain>
    </source>
</reference>
<protein>
    <submittedName>
        <fullName evidence="4">Uncharacterized protein</fullName>
    </submittedName>
</protein>
<evidence type="ECO:0000313" key="3">
    <source>
        <dbReference type="EMBL" id="VFK49721.1"/>
    </source>
</evidence>
<name>A0A451BRT4_9GAMM</name>
<dbReference type="EMBL" id="CAADFU010000223">
    <property type="protein sequence ID" value="VFK49721.1"/>
    <property type="molecule type" value="Genomic_DNA"/>
</dbReference>
<gene>
    <name evidence="4" type="ORF">BECKSD772D_GA0070982_11875</name>
    <name evidence="3" type="ORF">BECKSD772E_GA0070983_12232</name>
    <name evidence="2" type="ORF">BECKSD772F_GA0070984_12355</name>
</gene>
<organism evidence="4">
    <name type="scientific">Candidatus Kentrum sp. SD</name>
    <dbReference type="NCBI Taxonomy" id="2126332"/>
    <lineage>
        <taxon>Bacteria</taxon>
        <taxon>Pseudomonadati</taxon>
        <taxon>Pseudomonadota</taxon>
        <taxon>Gammaproteobacteria</taxon>
        <taxon>Candidatus Kentrum</taxon>
    </lineage>
</organism>
<dbReference type="AlphaFoldDB" id="A0A451BRT4"/>
<sequence length="160" mass="17631">MAQPITAESLALTLQQFMQVSQQNQENLQTQLAQSQQTTGAKIEKLAEIIEKSNAETNASIQKMGGMLTEQMQDLGVKVDNVTEQVGHLSRDVQQLVQVLSPQQVVQEQTKPNQEESKQNLQVQQNPILSVQDTTSLQSVGTSSLMQGQAVNIEDIQESQ</sequence>
<evidence type="ECO:0000313" key="2">
    <source>
        <dbReference type="EMBL" id="VFK45550.1"/>
    </source>
</evidence>